<dbReference type="InterPro" id="IPR000515">
    <property type="entry name" value="MetI-like"/>
</dbReference>
<reference evidence="9 10" key="1">
    <citation type="submission" date="2016-05" db="EMBL/GenBank/DDBJ databases">
        <title>Genome Sequence of Pseudomonas citronellolis Strain SJTE-3, an Estrogens and Persistent Organic Pollutants degradation strain.</title>
        <authorList>
            <person name="Liang R."/>
        </authorList>
    </citation>
    <scope>NUCLEOTIDE SEQUENCE [LARGE SCALE GENOMIC DNA]</scope>
    <source>
        <strain evidence="9 10">SJTE-3</strain>
    </source>
</reference>
<dbReference type="InterPro" id="IPR035906">
    <property type="entry name" value="MetI-like_sf"/>
</dbReference>
<dbReference type="GO" id="GO:0015871">
    <property type="term" value="P:choline transport"/>
    <property type="evidence" value="ECO:0007669"/>
    <property type="project" value="TreeGrafter"/>
</dbReference>
<dbReference type="GO" id="GO:0043190">
    <property type="term" value="C:ATP-binding cassette (ABC) transporter complex"/>
    <property type="evidence" value="ECO:0007669"/>
    <property type="project" value="TreeGrafter"/>
</dbReference>
<comment type="similarity">
    <text evidence="7">Belongs to the binding-protein-dependent transport system permease family.</text>
</comment>
<dbReference type="GO" id="GO:0005275">
    <property type="term" value="F:amine transmembrane transporter activity"/>
    <property type="evidence" value="ECO:0007669"/>
    <property type="project" value="TreeGrafter"/>
</dbReference>
<evidence type="ECO:0000256" key="5">
    <source>
        <dbReference type="ARBA" id="ARBA00022989"/>
    </source>
</evidence>
<evidence type="ECO:0000256" key="3">
    <source>
        <dbReference type="ARBA" id="ARBA00022475"/>
    </source>
</evidence>
<evidence type="ECO:0000256" key="1">
    <source>
        <dbReference type="ARBA" id="ARBA00004651"/>
    </source>
</evidence>
<keyword evidence="5 7" id="KW-1133">Transmembrane helix</keyword>
<dbReference type="AlphaFoldDB" id="A0A1A9KDH5"/>
<name>A0A1A9KDH5_9PSED</name>
<keyword evidence="4 7" id="KW-0812">Transmembrane</keyword>
<evidence type="ECO:0000256" key="4">
    <source>
        <dbReference type="ARBA" id="ARBA00022692"/>
    </source>
</evidence>
<dbReference type="Pfam" id="PF00528">
    <property type="entry name" value="BPD_transp_1"/>
    <property type="match status" value="1"/>
</dbReference>
<dbReference type="PANTHER" id="PTHR47737:SF1">
    <property type="entry name" value="GLYCINE BETAINE_PROLINE BETAINE TRANSPORT SYSTEM PERMEASE PROTEIN PROW"/>
    <property type="match status" value="1"/>
</dbReference>
<dbReference type="Gene3D" id="1.10.3720.10">
    <property type="entry name" value="MetI-like"/>
    <property type="match status" value="1"/>
</dbReference>
<feature type="transmembrane region" description="Helical" evidence="7">
    <location>
        <begin position="96"/>
        <end position="120"/>
    </location>
</feature>
<dbReference type="CDD" id="cd06261">
    <property type="entry name" value="TM_PBP2"/>
    <property type="match status" value="1"/>
</dbReference>
<dbReference type="FunFam" id="1.10.3720.10:FF:000001">
    <property type="entry name" value="Glycine betaine ABC transporter, permease"/>
    <property type="match status" value="1"/>
</dbReference>
<evidence type="ECO:0000256" key="6">
    <source>
        <dbReference type="ARBA" id="ARBA00023136"/>
    </source>
</evidence>
<evidence type="ECO:0000256" key="2">
    <source>
        <dbReference type="ARBA" id="ARBA00022448"/>
    </source>
</evidence>
<comment type="subcellular location">
    <subcellularLocation>
        <location evidence="1 7">Cell membrane</location>
        <topology evidence="1 7">Multi-pass membrane protein</topology>
    </subcellularLocation>
</comment>
<dbReference type="PANTHER" id="PTHR47737">
    <property type="entry name" value="GLYCINE BETAINE/PROLINE BETAINE TRANSPORT SYSTEM PERMEASE PROTEIN PROW"/>
    <property type="match status" value="1"/>
</dbReference>
<feature type="domain" description="ABC transmembrane type-1" evidence="8">
    <location>
        <begin position="92"/>
        <end position="271"/>
    </location>
</feature>
<dbReference type="GO" id="GO:0031460">
    <property type="term" value="P:glycine betaine transport"/>
    <property type="evidence" value="ECO:0007669"/>
    <property type="project" value="TreeGrafter"/>
</dbReference>
<feature type="transmembrane region" description="Helical" evidence="7">
    <location>
        <begin position="219"/>
        <end position="238"/>
    </location>
</feature>
<keyword evidence="6 7" id="KW-0472">Membrane</keyword>
<dbReference type="PROSITE" id="PS50928">
    <property type="entry name" value="ABC_TM1"/>
    <property type="match status" value="1"/>
</dbReference>
<dbReference type="EMBL" id="CP015878">
    <property type="protein sequence ID" value="ANI15063.1"/>
    <property type="molecule type" value="Genomic_DNA"/>
</dbReference>
<evidence type="ECO:0000313" key="10">
    <source>
        <dbReference type="Proteomes" id="UP000077748"/>
    </source>
</evidence>
<evidence type="ECO:0000256" key="7">
    <source>
        <dbReference type="RuleBase" id="RU363032"/>
    </source>
</evidence>
<feature type="transmembrane region" description="Helical" evidence="7">
    <location>
        <begin position="42"/>
        <end position="64"/>
    </location>
</feature>
<evidence type="ECO:0000259" key="8">
    <source>
        <dbReference type="PROSITE" id="PS50928"/>
    </source>
</evidence>
<accession>A0A1A9KDH5</accession>
<feature type="transmembrane region" description="Helical" evidence="7">
    <location>
        <begin position="70"/>
        <end position="89"/>
    </location>
</feature>
<evidence type="ECO:0000313" key="9">
    <source>
        <dbReference type="EMBL" id="ANI15063.1"/>
    </source>
</evidence>
<feature type="transmembrane region" description="Helical" evidence="7">
    <location>
        <begin position="140"/>
        <end position="170"/>
    </location>
</feature>
<dbReference type="SUPFAM" id="SSF161098">
    <property type="entry name" value="MetI-like"/>
    <property type="match status" value="1"/>
</dbReference>
<dbReference type="GO" id="GO:0015226">
    <property type="term" value="F:carnitine transmembrane transporter activity"/>
    <property type="evidence" value="ECO:0007669"/>
    <property type="project" value="TreeGrafter"/>
</dbReference>
<sequence length="286" mass="30064">MNIADFAAGFDATVDSALEWVSDNGASAFDLINDALKGLYEAVLWVLNLAPFYAVALVIGVLAWRLAANLRFGVLSALTLVFCAVMGLWGETMSTLALVLTATTLALLVGVPAGVAAGLLPALDKVVEPVLDLIQTLPPYIYLLPAIALLGYGPATAMVATFIVAVPPVFRLTSLGIRMTPKEFIELGQASGTNGWQLFFKIRLPFALPSIMTGVNQSLMMAFGMVVIAGIVGSGGLGESIYGAIRTLDIAKSIDAAIAIVILTLILDRLAQSASRIGREASHESR</sequence>
<dbReference type="Proteomes" id="UP000077748">
    <property type="component" value="Chromosome"/>
</dbReference>
<keyword evidence="2 7" id="KW-0813">Transport</keyword>
<gene>
    <name evidence="9" type="ORF">A9C11_14170</name>
</gene>
<proteinExistence type="inferred from homology"/>
<keyword evidence="3" id="KW-1003">Cell membrane</keyword>
<organism evidence="9 10">
    <name type="scientific">Pseudomonas citronellolis</name>
    <dbReference type="NCBI Taxonomy" id="53408"/>
    <lineage>
        <taxon>Bacteria</taxon>
        <taxon>Pseudomonadati</taxon>
        <taxon>Pseudomonadota</taxon>
        <taxon>Gammaproteobacteria</taxon>
        <taxon>Pseudomonadales</taxon>
        <taxon>Pseudomonadaceae</taxon>
        <taxon>Pseudomonas</taxon>
    </lineage>
</organism>
<protein>
    <submittedName>
        <fullName evidence="9">ABC transporter permease</fullName>
    </submittedName>
</protein>
<dbReference type="RefSeq" id="WP_064583017.1">
    <property type="nucleotide sequence ID" value="NZ_CP015878.1"/>
</dbReference>